<reference evidence="10" key="1">
    <citation type="submission" date="2021-01" db="EMBL/GenBank/DDBJ databases">
        <title>Whole genome shotgun sequence of Actinoplanes rishiriensis NBRC 108556.</title>
        <authorList>
            <person name="Komaki H."/>
            <person name="Tamura T."/>
        </authorList>
    </citation>
    <scope>NUCLEOTIDE SEQUENCE</scope>
    <source>
        <strain evidence="10">NBRC 108556</strain>
    </source>
</reference>
<evidence type="ECO:0000256" key="3">
    <source>
        <dbReference type="ARBA" id="ARBA00022777"/>
    </source>
</evidence>
<evidence type="ECO:0000256" key="7">
    <source>
        <dbReference type="PROSITE-ProRule" id="PRU10141"/>
    </source>
</evidence>
<keyword evidence="1" id="KW-0808">Transferase</keyword>
<evidence type="ECO:0000259" key="9">
    <source>
        <dbReference type="PROSITE" id="PS50011"/>
    </source>
</evidence>
<feature type="region of interest" description="Disordered" evidence="8">
    <location>
        <begin position="392"/>
        <end position="411"/>
    </location>
</feature>
<keyword evidence="3" id="KW-0418">Kinase</keyword>
<dbReference type="SMART" id="SM00060">
    <property type="entry name" value="FN3"/>
    <property type="match status" value="1"/>
</dbReference>
<dbReference type="PROSITE" id="PS00107">
    <property type="entry name" value="PROTEIN_KINASE_ATP"/>
    <property type="match status" value="1"/>
</dbReference>
<evidence type="ECO:0000256" key="8">
    <source>
        <dbReference type="SAM" id="MobiDB-lite"/>
    </source>
</evidence>
<dbReference type="PANTHER" id="PTHR43289">
    <property type="entry name" value="MITOGEN-ACTIVATED PROTEIN KINASE KINASE KINASE 20-RELATED"/>
    <property type="match status" value="1"/>
</dbReference>
<keyword evidence="5" id="KW-0378">Hydrolase</keyword>
<feature type="compositionally biased region" description="Polar residues" evidence="8">
    <location>
        <begin position="359"/>
        <end position="378"/>
    </location>
</feature>
<dbReference type="InterPro" id="IPR036116">
    <property type="entry name" value="FN3_sf"/>
</dbReference>
<feature type="binding site" evidence="7">
    <location>
        <position position="45"/>
    </location>
    <ligand>
        <name>ATP</name>
        <dbReference type="ChEBI" id="CHEBI:30616"/>
    </ligand>
</feature>
<evidence type="ECO:0000256" key="1">
    <source>
        <dbReference type="ARBA" id="ARBA00022679"/>
    </source>
</evidence>
<evidence type="ECO:0000313" key="11">
    <source>
        <dbReference type="Proteomes" id="UP000636960"/>
    </source>
</evidence>
<dbReference type="Pfam" id="PF00069">
    <property type="entry name" value="Pkinase"/>
    <property type="match status" value="1"/>
</dbReference>
<dbReference type="GO" id="GO:0000272">
    <property type="term" value="P:polysaccharide catabolic process"/>
    <property type="evidence" value="ECO:0007669"/>
    <property type="project" value="UniProtKB-KW"/>
</dbReference>
<dbReference type="InterPro" id="IPR008271">
    <property type="entry name" value="Ser/Thr_kinase_AS"/>
</dbReference>
<evidence type="ECO:0000256" key="6">
    <source>
        <dbReference type="ARBA" id="ARBA00023326"/>
    </source>
</evidence>
<feature type="compositionally biased region" description="Polar residues" evidence="8">
    <location>
        <begin position="295"/>
        <end position="309"/>
    </location>
</feature>
<keyword evidence="6" id="KW-0624">Polysaccharide degradation</keyword>
<dbReference type="Gene3D" id="1.10.510.10">
    <property type="entry name" value="Transferase(Phosphotransferase) domain 1"/>
    <property type="match status" value="1"/>
</dbReference>
<feature type="region of interest" description="Disordered" evidence="8">
    <location>
        <begin position="350"/>
        <end position="379"/>
    </location>
</feature>
<feature type="region of interest" description="Disordered" evidence="8">
    <location>
        <begin position="284"/>
        <end position="309"/>
    </location>
</feature>
<keyword evidence="2 7" id="KW-0547">Nucleotide-binding</keyword>
<dbReference type="Gene3D" id="2.60.40.10">
    <property type="entry name" value="Immunoglobulins"/>
    <property type="match status" value="1"/>
</dbReference>
<dbReference type="CDD" id="cd14014">
    <property type="entry name" value="STKc_PknB_like"/>
    <property type="match status" value="1"/>
</dbReference>
<dbReference type="Gene3D" id="3.30.200.20">
    <property type="entry name" value="Phosphorylase Kinase, domain 1"/>
    <property type="match status" value="1"/>
</dbReference>
<dbReference type="GO" id="GO:0004674">
    <property type="term" value="F:protein serine/threonine kinase activity"/>
    <property type="evidence" value="ECO:0007669"/>
    <property type="project" value="TreeGrafter"/>
</dbReference>
<dbReference type="InterPro" id="IPR003961">
    <property type="entry name" value="FN3_dom"/>
</dbReference>
<organism evidence="10 11">
    <name type="scientific">Paractinoplanes rishiriensis</name>
    <dbReference type="NCBI Taxonomy" id="1050105"/>
    <lineage>
        <taxon>Bacteria</taxon>
        <taxon>Bacillati</taxon>
        <taxon>Actinomycetota</taxon>
        <taxon>Actinomycetes</taxon>
        <taxon>Micromonosporales</taxon>
        <taxon>Micromonosporaceae</taxon>
        <taxon>Paractinoplanes</taxon>
    </lineage>
</organism>
<name>A0A919MVS7_9ACTN</name>
<dbReference type="GO" id="GO:0016798">
    <property type="term" value="F:hydrolase activity, acting on glycosyl bonds"/>
    <property type="evidence" value="ECO:0007669"/>
    <property type="project" value="UniProtKB-KW"/>
</dbReference>
<gene>
    <name evidence="10" type="ORF">Ari01nite_45980</name>
</gene>
<sequence>MSVKALRLHDPRRLGKWELLGVIGEGGMGVVYQARDSDGRIVAVKVVKPEFAAMDEFRARFRSEVDRALQVPPFCTATVLDADPDHATPYLVVEYIDGPDLAEIVARGGPLTGGALHGLAVGVATALVAIHGAGVIHRDLKPHNVLFALGSPKVIDFGIARALEATSAHTRTGQMVGTVSYMAPERLDGSAGRSVTPAVDVFAWGAVVAYAATGHTPFRGDTPAVTAVRILTAEPELDGLTGPLRSTVERALAKDPSQRPAAPELLDMLLAADRGVAMGTGRERIPATRPKVRSATASPSLPGETTTTGQITRRHLALVVVAALASVSTWAGLTWPWQISQTFDAAPVASKPTSVPVASGSTRNPPASSTHPMANSPTRVRITDQGEQVTLSWDAPTPQPDVQLISGSRSGDSPKVFQQLTAAETSYTVFGLSASVDYCFTIGAAYGSDNVNTSKLVCTKRS</sequence>
<protein>
    <recommendedName>
        <fullName evidence="9">Protein kinase domain-containing protein</fullName>
    </recommendedName>
</protein>
<evidence type="ECO:0000256" key="2">
    <source>
        <dbReference type="ARBA" id="ARBA00022741"/>
    </source>
</evidence>
<comment type="caution">
    <text evidence="10">The sequence shown here is derived from an EMBL/GenBank/DDBJ whole genome shotgun (WGS) entry which is preliminary data.</text>
</comment>
<keyword evidence="4 7" id="KW-0067">ATP-binding</keyword>
<feature type="domain" description="Protein kinase" evidence="9">
    <location>
        <begin position="17"/>
        <end position="270"/>
    </location>
</feature>
<dbReference type="SMART" id="SM00220">
    <property type="entry name" value="S_TKc"/>
    <property type="match status" value="1"/>
</dbReference>
<accession>A0A919MVS7</accession>
<dbReference type="InterPro" id="IPR000719">
    <property type="entry name" value="Prot_kinase_dom"/>
</dbReference>
<dbReference type="GO" id="GO:0005524">
    <property type="term" value="F:ATP binding"/>
    <property type="evidence" value="ECO:0007669"/>
    <property type="project" value="UniProtKB-UniRule"/>
</dbReference>
<keyword evidence="5" id="KW-0326">Glycosidase</keyword>
<evidence type="ECO:0000256" key="4">
    <source>
        <dbReference type="ARBA" id="ARBA00022840"/>
    </source>
</evidence>
<keyword evidence="6" id="KW-0119">Carbohydrate metabolism</keyword>
<dbReference type="PROSITE" id="PS00108">
    <property type="entry name" value="PROTEIN_KINASE_ST"/>
    <property type="match status" value="1"/>
</dbReference>
<dbReference type="InterPro" id="IPR013783">
    <property type="entry name" value="Ig-like_fold"/>
</dbReference>
<evidence type="ECO:0000313" key="10">
    <source>
        <dbReference type="EMBL" id="GIE97133.1"/>
    </source>
</evidence>
<dbReference type="AlphaFoldDB" id="A0A919MVS7"/>
<keyword evidence="11" id="KW-1185">Reference proteome</keyword>
<dbReference type="Proteomes" id="UP000636960">
    <property type="component" value="Unassembled WGS sequence"/>
</dbReference>
<dbReference type="SUPFAM" id="SSF56112">
    <property type="entry name" value="Protein kinase-like (PK-like)"/>
    <property type="match status" value="1"/>
</dbReference>
<dbReference type="EMBL" id="BOMV01000055">
    <property type="protein sequence ID" value="GIE97133.1"/>
    <property type="molecule type" value="Genomic_DNA"/>
</dbReference>
<dbReference type="CDD" id="cd00063">
    <property type="entry name" value="FN3"/>
    <property type="match status" value="1"/>
</dbReference>
<proteinExistence type="predicted"/>
<dbReference type="RefSeq" id="WP_203783776.1">
    <property type="nucleotide sequence ID" value="NZ_BOMV01000055.1"/>
</dbReference>
<dbReference type="SUPFAM" id="SSF49265">
    <property type="entry name" value="Fibronectin type III"/>
    <property type="match status" value="1"/>
</dbReference>
<dbReference type="InterPro" id="IPR011009">
    <property type="entry name" value="Kinase-like_dom_sf"/>
</dbReference>
<evidence type="ECO:0000256" key="5">
    <source>
        <dbReference type="ARBA" id="ARBA00023295"/>
    </source>
</evidence>
<dbReference type="PROSITE" id="PS50011">
    <property type="entry name" value="PROTEIN_KINASE_DOM"/>
    <property type="match status" value="1"/>
</dbReference>
<dbReference type="PANTHER" id="PTHR43289:SF34">
    <property type="entry name" value="SERINE_THREONINE-PROTEIN KINASE YBDM-RELATED"/>
    <property type="match status" value="1"/>
</dbReference>
<dbReference type="InterPro" id="IPR017441">
    <property type="entry name" value="Protein_kinase_ATP_BS"/>
</dbReference>